<accession>A0A6J5SUW8</accession>
<sequence length="250" mass="28785">MSESIKRVVLNGFRYYQVSDSTGILGTFPSVTSVLGDTSDKSGLDAWRNRIGHQKADQIGQDAANRGTVMHRLCEIYLNLPQSMSAKDRLEDTLALARIDDEIDQFDNRAKIVGGMLFYNFIKSNSFDEIKRVIAQERFLWTARDGGFAGTVDNVSELITGDHAIVDFKTARKPKEEKWIEDYKNQVAAYSVAVWDRMQVKTVTCRIWISNEVNLAPQHFRMDSSEMREYYFKFRERLAEFYKKNPPIVI</sequence>
<dbReference type="Gene3D" id="3.90.320.10">
    <property type="match status" value="1"/>
</dbReference>
<dbReference type="InterPro" id="IPR011335">
    <property type="entry name" value="Restrct_endonuc-II-like"/>
</dbReference>
<dbReference type="PANTHER" id="PTHR31340">
    <property type="entry name" value="MITOCHONDRIAL GENOME MAINTENANCE EXONUCLEASE 1"/>
    <property type="match status" value="1"/>
</dbReference>
<evidence type="ECO:0000313" key="2">
    <source>
        <dbReference type="EMBL" id="CAB4219135.1"/>
    </source>
</evidence>
<gene>
    <name evidence="2" type="ORF">UFOVP1604_218</name>
</gene>
<name>A0A6J5SUW8_9CAUD</name>
<proteinExistence type="predicted"/>
<dbReference type="EMBL" id="LR797474">
    <property type="protein sequence ID" value="CAB4219135.1"/>
    <property type="molecule type" value="Genomic_DNA"/>
</dbReference>
<evidence type="ECO:0000259" key="1">
    <source>
        <dbReference type="Pfam" id="PF12705"/>
    </source>
</evidence>
<organism evidence="2">
    <name type="scientific">uncultured Caudovirales phage</name>
    <dbReference type="NCBI Taxonomy" id="2100421"/>
    <lineage>
        <taxon>Viruses</taxon>
        <taxon>Duplodnaviria</taxon>
        <taxon>Heunggongvirae</taxon>
        <taxon>Uroviricota</taxon>
        <taxon>Caudoviricetes</taxon>
        <taxon>Peduoviridae</taxon>
        <taxon>Maltschvirus</taxon>
        <taxon>Maltschvirus maltsch</taxon>
    </lineage>
</organism>
<dbReference type="InterPro" id="IPR011604">
    <property type="entry name" value="PDDEXK-like_dom_sf"/>
</dbReference>
<reference evidence="2" key="1">
    <citation type="submission" date="2020-05" db="EMBL/GenBank/DDBJ databases">
        <authorList>
            <person name="Chiriac C."/>
            <person name="Salcher M."/>
            <person name="Ghai R."/>
            <person name="Kavagutti S V."/>
        </authorList>
    </citation>
    <scope>NUCLEOTIDE SEQUENCE</scope>
</reference>
<dbReference type="GO" id="GO:0008297">
    <property type="term" value="F:single-stranded DNA exodeoxyribonuclease activity"/>
    <property type="evidence" value="ECO:0007669"/>
    <property type="project" value="TreeGrafter"/>
</dbReference>
<feature type="domain" description="PD-(D/E)XK endonuclease-like" evidence="1">
    <location>
        <begin position="59"/>
        <end position="210"/>
    </location>
</feature>
<dbReference type="SUPFAM" id="SSF52980">
    <property type="entry name" value="Restriction endonuclease-like"/>
    <property type="match status" value="1"/>
</dbReference>
<dbReference type="Pfam" id="PF12705">
    <property type="entry name" value="PDDEXK_1"/>
    <property type="match status" value="1"/>
</dbReference>
<protein>
    <submittedName>
        <fullName evidence="2">PD-(D/E)XK nuclease superfamily</fullName>
    </submittedName>
</protein>
<dbReference type="InterPro" id="IPR038726">
    <property type="entry name" value="PDDEXK_AddAB-type"/>
</dbReference>
<dbReference type="PANTHER" id="PTHR31340:SF3">
    <property type="entry name" value="MITOCHONDRIAL GENOME MAINTENANCE EXONUCLEASE 1"/>
    <property type="match status" value="1"/>
</dbReference>